<dbReference type="Proteomes" id="UP000270296">
    <property type="component" value="Unassembled WGS sequence"/>
</dbReference>
<evidence type="ECO:0000256" key="1">
    <source>
        <dbReference type="ARBA" id="ARBA00004141"/>
    </source>
</evidence>
<comment type="subcellular location">
    <subcellularLocation>
        <location evidence="1">Membrane</location>
        <topology evidence="1">Multi-pass membrane protein</topology>
    </subcellularLocation>
</comment>
<dbReference type="EMBL" id="UZAM01012214">
    <property type="protein sequence ID" value="VDP20657.1"/>
    <property type="molecule type" value="Genomic_DNA"/>
</dbReference>
<dbReference type="PANTHER" id="PTHR23504">
    <property type="entry name" value="MAJOR FACILITATOR SUPERFAMILY DOMAIN-CONTAINING PROTEIN 10"/>
    <property type="match status" value="1"/>
</dbReference>
<accession>A0A183IZH0</accession>
<evidence type="ECO:0000313" key="7">
    <source>
        <dbReference type="EMBL" id="VDP20657.1"/>
    </source>
</evidence>
<sequence length="203" mass="21956">MIWVAGFFAALSQITYPSVSSFLSLHCDGDKQGAAQGMLAGIRGLCQGLGPALFGLIFYVFNVDLSSTERSPSPIFTYTSRHGNAVRDQLFTPVWNGSSSVATASLSEKSGVAGPPFIVGALLVSLAIFAVRWLQSVPHFRNMPSKVIRLSSDVRRQSLSYSPLIKHNSQTELFVPRSRVSPSTLSVLRDSVDGSAERSLNDF</sequence>
<dbReference type="Gene3D" id="1.20.1250.20">
    <property type="entry name" value="MFS general substrate transporter like domains"/>
    <property type="match status" value="1"/>
</dbReference>
<evidence type="ECO:0000256" key="5">
    <source>
        <dbReference type="ARBA" id="ARBA00023136"/>
    </source>
</evidence>
<keyword evidence="5 6" id="KW-0472">Membrane</keyword>
<evidence type="ECO:0000256" key="4">
    <source>
        <dbReference type="ARBA" id="ARBA00022989"/>
    </source>
</evidence>
<name>A0A183IZH0_9BILA</name>
<feature type="transmembrane region" description="Helical" evidence="6">
    <location>
        <begin position="117"/>
        <end position="134"/>
    </location>
</feature>
<evidence type="ECO:0000256" key="3">
    <source>
        <dbReference type="ARBA" id="ARBA00022692"/>
    </source>
</evidence>
<dbReference type="WBParaSite" id="SBAD_0000934401-mRNA-1">
    <property type="protein sequence ID" value="SBAD_0000934401-mRNA-1"/>
    <property type="gene ID" value="SBAD_0000934401"/>
</dbReference>
<evidence type="ECO:0000313" key="9">
    <source>
        <dbReference type="WBParaSite" id="SBAD_0000934401-mRNA-1"/>
    </source>
</evidence>
<reference evidence="9" key="1">
    <citation type="submission" date="2016-06" db="UniProtKB">
        <authorList>
            <consortium name="WormBaseParasite"/>
        </authorList>
    </citation>
    <scope>IDENTIFICATION</scope>
</reference>
<keyword evidence="3 6" id="KW-0812">Transmembrane</keyword>
<gene>
    <name evidence="7" type="ORF">SBAD_LOCUS9018</name>
</gene>
<evidence type="ECO:0000313" key="8">
    <source>
        <dbReference type="Proteomes" id="UP000270296"/>
    </source>
</evidence>
<keyword evidence="2" id="KW-0813">Transport</keyword>
<dbReference type="SUPFAM" id="SSF103473">
    <property type="entry name" value="MFS general substrate transporter"/>
    <property type="match status" value="1"/>
</dbReference>
<protein>
    <submittedName>
        <fullName evidence="9">Autophagy-related protein</fullName>
    </submittedName>
</protein>
<keyword evidence="4 6" id="KW-1133">Transmembrane helix</keyword>
<dbReference type="PANTHER" id="PTHR23504:SF1">
    <property type="entry name" value="GH21943P-RELATED"/>
    <property type="match status" value="1"/>
</dbReference>
<evidence type="ECO:0000256" key="2">
    <source>
        <dbReference type="ARBA" id="ARBA00022448"/>
    </source>
</evidence>
<organism evidence="9">
    <name type="scientific">Soboliphyme baturini</name>
    <dbReference type="NCBI Taxonomy" id="241478"/>
    <lineage>
        <taxon>Eukaryota</taxon>
        <taxon>Metazoa</taxon>
        <taxon>Ecdysozoa</taxon>
        <taxon>Nematoda</taxon>
        <taxon>Enoplea</taxon>
        <taxon>Dorylaimia</taxon>
        <taxon>Dioctophymatida</taxon>
        <taxon>Dioctophymatoidea</taxon>
        <taxon>Soboliphymatidae</taxon>
        <taxon>Soboliphyme</taxon>
    </lineage>
</organism>
<dbReference type="AlphaFoldDB" id="A0A183IZH0"/>
<reference evidence="7 8" key="2">
    <citation type="submission" date="2018-11" db="EMBL/GenBank/DDBJ databases">
        <authorList>
            <consortium name="Pathogen Informatics"/>
        </authorList>
    </citation>
    <scope>NUCLEOTIDE SEQUENCE [LARGE SCALE GENOMIC DNA]</scope>
</reference>
<proteinExistence type="predicted"/>
<feature type="transmembrane region" description="Helical" evidence="6">
    <location>
        <begin position="37"/>
        <end position="61"/>
    </location>
</feature>
<dbReference type="OrthoDB" id="419616at2759"/>
<feature type="transmembrane region" description="Helical" evidence="6">
    <location>
        <begin position="6"/>
        <end position="25"/>
    </location>
</feature>
<keyword evidence="8" id="KW-1185">Reference proteome</keyword>
<dbReference type="InterPro" id="IPR036259">
    <property type="entry name" value="MFS_trans_sf"/>
</dbReference>
<dbReference type="GO" id="GO:0016020">
    <property type="term" value="C:membrane"/>
    <property type="evidence" value="ECO:0007669"/>
    <property type="project" value="UniProtKB-SubCell"/>
</dbReference>
<evidence type="ECO:0000256" key="6">
    <source>
        <dbReference type="SAM" id="Phobius"/>
    </source>
</evidence>